<protein>
    <recommendedName>
        <fullName evidence="4">SCP domain-containing protein</fullName>
    </recommendedName>
</protein>
<evidence type="ECO:0008006" key="4">
    <source>
        <dbReference type="Google" id="ProtNLM"/>
    </source>
</evidence>
<name>A0ABD6EBK7_9BILA</name>
<gene>
    <name evidence="2" type="ORF">AB6A40_004129</name>
</gene>
<feature type="chain" id="PRO_5044866408" description="SCP domain-containing protein" evidence="1">
    <location>
        <begin position="23"/>
        <end position="114"/>
    </location>
</feature>
<keyword evidence="1" id="KW-0732">Signal</keyword>
<dbReference type="EMBL" id="JBGFUD010002289">
    <property type="protein sequence ID" value="MFH4977420.1"/>
    <property type="molecule type" value="Genomic_DNA"/>
</dbReference>
<evidence type="ECO:0000313" key="3">
    <source>
        <dbReference type="Proteomes" id="UP001608902"/>
    </source>
</evidence>
<keyword evidence="3" id="KW-1185">Reference proteome</keyword>
<sequence>MLNIKSLLAILFFVENITRCLLDEQPLYKFNHKRIDYSSIAHSLGDIQLKVWNACRSSGCNAGEGCRPEVYWANSYNITVVATCDVIIPGRHVSIPPFVKKPFYYSLGLNHRLS</sequence>
<accession>A0ABD6EBK7</accession>
<evidence type="ECO:0000256" key="1">
    <source>
        <dbReference type="SAM" id="SignalP"/>
    </source>
</evidence>
<proteinExistence type="predicted"/>
<reference evidence="2 3" key="1">
    <citation type="submission" date="2024-08" db="EMBL/GenBank/DDBJ databases">
        <title>Gnathostoma spinigerum genome.</title>
        <authorList>
            <person name="Gonzalez-Bertolin B."/>
            <person name="Monzon S."/>
            <person name="Zaballos A."/>
            <person name="Jimenez P."/>
            <person name="Dekumyoy P."/>
            <person name="Varona S."/>
            <person name="Cuesta I."/>
            <person name="Sumanam S."/>
            <person name="Adisakwattana P."/>
            <person name="Gasser R.B."/>
            <person name="Hernandez-Gonzalez A."/>
            <person name="Young N.D."/>
            <person name="Perteguer M.J."/>
        </authorList>
    </citation>
    <scope>NUCLEOTIDE SEQUENCE [LARGE SCALE GENOMIC DNA]</scope>
    <source>
        <strain evidence="2">AL3</strain>
        <tissue evidence="2">Liver</tissue>
    </source>
</reference>
<feature type="signal peptide" evidence="1">
    <location>
        <begin position="1"/>
        <end position="22"/>
    </location>
</feature>
<comment type="caution">
    <text evidence="2">The sequence shown here is derived from an EMBL/GenBank/DDBJ whole genome shotgun (WGS) entry which is preliminary data.</text>
</comment>
<organism evidence="2 3">
    <name type="scientific">Gnathostoma spinigerum</name>
    <dbReference type="NCBI Taxonomy" id="75299"/>
    <lineage>
        <taxon>Eukaryota</taxon>
        <taxon>Metazoa</taxon>
        <taxon>Ecdysozoa</taxon>
        <taxon>Nematoda</taxon>
        <taxon>Chromadorea</taxon>
        <taxon>Rhabditida</taxon>
        <taxon>Spirurina</taxon>
        <taxon>Gnathostomatomorpha</taxon>
        <taxon>Gnathostomatoidea</taxon>
        <taxon>Gnathostomatidae</taxon>
        <taxon>Gnathostoma</taxon>
    </lineage>
</organism>
<dbReference type="Proteomes" id="UP001608902">
    <property type="component" value="Unassembled WGS sequence"/>
</dbReference>
<evidence type="ECO:0000313" key="2">
    <source>
        <dbReference type="EMBL" id="MFH4977420.1"/>
    </source>
</evidence>
<dbReference type="AlphaFoldDB" id="A0ABD6EBK7"/>